<feature type="compositionally biased region" description="Basic residues" evidence="1">
    <location>
        <begin position="87"/>
        <end position="96"/>
    </location>
</feature>
<dbReference type="AlphaFoldDB" id="A0A917ULI1"/>
<proteinExistence type="predicted"/>
<accession>A0A917ULI1</accession>
<keyword evidence="2" id="KW-1133">Transmembrane helix</keyword>
<comment type="caution">
    <text evidence="3">The sequence shown here is derived from an EMBL/GenBank/DDBJ whole genome shotgun (WGS) entry which is preliminary data.</text>
</comment>
<feature type="transmembrane region" description="Helical" evidence="2">
    <location>
        <begin position="103"/>
        <end position="123"/>
    </location>
</feature>
<organism evidence="3 4">
    <name type="scientific">Agromyces bauzanensis</name>
    <dbReference type="NCBI Taxonomy" id="1308924"/>
    <lineage>
        <taxon>Bacteria</taxon>
        <taxon>Bacillati</taxon>
        <taxon>Actinomycetota</taxon>
        <taxon>Actinomycetes</taxon>
        <taxon>Micrococcales</taxon>
        <taxon>Microbacteriaceae</taxon>
        <taxon>Agromyces</taxon>
    </lineage>
</organism>
<keyword evidence="2" id="KW-0472">Membrane</keyword>
<dbReference type="Proteomes" id="UP000636956">
    <property type="component" value="Unassembled WGS sequence"/>
</dbReference>
<evidence type="ECO:0000256" key="2">
    <source>
        <dbReference type="SAM" id="Phobius"/>
    </source>
</evidence>
<evidence type="ECO:0000313" key="4">
    <source>
        <dbReference type="Proteomes" id="UP000636956"/>
    </source>
</evidence>
<reference evidence="3" key="2">
    <citation type="submission" date="2020-09" db="EMBL/GenBank/DDBJ databases">
        <authorList>
            <person name="Sun Q."/>
            <person name="Zhou Y."/>
        </authorList>
    </citation>
    <scope>NUCLEOTIDE SEQUENCE</scope>
    <source>
        <strain evidence="3">CGMCC 1.8984</strain>
    </source>
</reference>
<protein>
    <submittedName>
        <fullName evidence="3">Uncharacterized protein</fullName>
    </submittedName>
</protein>
<dbReference type="EMBL" id="BMMD01000001">
    <property type="protein sequence ID" value="GGJ66339.1"/>
    <property type="molecule type" value="Genomic_DNA"/>
</dbReference>
<feature type="region of interest" description="Disordered" evidence="1">
    <location>
        <begin position="73"/>
        <end position="96"/>
    </location>
</feature>
<evidence type="ECO:0000256" key="1">
    <source>
        <dbReference type="SAM" id="MobiDB-lite"/>
    </source>
</evidence>
<name>A0A917ULI1_9MICO</name>
<gene>
    <name evidence="3" type="ORF">GCM10011372_00050</name>
</gene>
<reference evidence="3" key="1">
    <citation type="journal article" date="2014" name="Int. J. Syst. Evol. Microbiol.">
        <title>Complete genome sequence of Corynebacterium casei LMG S-19264T (=DSM 44701T), isolated from a smear-ripened cheese.</title>
        <authorList>
            <consortium name="US DOE Joint Genome Institute (JGI-PGF)"/>
            <person name="Walter F."/>
            <person name="Albersmeier A."/>
            <person name="Kalinowski J."/>
            <person name="Ruckert C."/>
        </authorList>
    </citation>
    <scope>NUCLEOTIDE SEQUENCE</scope>
    <source>
        <strain evidence="3">CGMCC 1.8984</strain>
    </source>
</reference>
<keyword evidence="2" id="KW-0812">Transmembrane</keyword>
<evidence type="ECO:0000313" key="3">
    <source>
        <dbReference type="EMBL" id="GGJ66339.1"/>
    </source>
</evidence>
<sequence length="129" mass="13616">MRVAQRPAVREAEGCGIRIGGNAQDLIRGVGERTVGHGLAFGVCDHETTAADSTIAESWRSRFRGMLDAGLRAGAAGPRRGEASVRSQRRGAARHDRHRELHLGVGVALATQAMVMALIIGAWPPAVTA</sequence>
<keyword evidence="4" id="KW-1185">Reference proteome</keyword>